<dbReference type="Proteomes" id="UP000009131">
    <property type="component" value="Unassembled WGS sequence"/>
</dbReference>
<dbReference type="OMA" id="SWYPINK"/>
<dbReference type="AlphaFoldDB" id="G7DWW2"/>
<comment type="similarity">
    <text evidence="2">Belongs to the TspO/BZRP family.</text>
</comment>
<dbReference type="PANTHER" id="PTHR10057:SF0">
    <property type="entry name" value="TRANSLOCATOR PROTEIN"/>
    <property type="match status" value="1"/>
</dbReference>
<dbReference type="GO" id="GO:0033013">
    <property type="term" value="P:tetrapyrrole metabolic process"/>
    <property type="evidence" value="ECO:0007669"/>
    <property type="project" value="UniProtKB-ARBA"/>
</dbReference>
<evidence type="ECO:0000256" key="4">
    <source>
        <dbReference type="ARBA" id="ARBA00022989"/>
    </source>
</evidence>
<dbReference type="RefSeq" id="XP_014566408.1">
    <property type="nucleotide sequence ID" value="XM_014710922.1"/>
</dbReference>
<protein>
    <recommendedName>
        <fullName evidence="10">TspO/MBR-related protein</fullName>
    </recommendedName>
</protein>
<name>G7DWW2_MIXOS</name>
<reference evidence="8 9" key="1">
    <citation type="journal article" date="2011" name="J. Gen. Appl. Microbiol.">
        <title>Draft genome sequencing of the enigmatic basidiomycete Mixia osmundae.</title>
        <authorList>
            <person name="Nishida H."/>
            <person name="Nagatsuka Y."/>
            <person name="Sugiyama J."/>
        </authorList>
    </citation>
    <scope>NUCLEOTIDE SEQUENCE [LARGE SCALE GENOMIC DNA]</scope>
    <source>
        <strain evidence="9">CBS 9802 / IAM 14324 / JCM 22182 / KY 12970</strain>
    </source>
</reference>
<feature type="transmembrane region" description="Helical" evidence="7">
    <location>
        <begin position="146"/>
        <end position="168"/>
    </location>
</feature>
<feature type="transmembrane region" description="Helical" evidence="7">
    <location>
        <begin position="54"/>
        <end position="75"/>
    </location>
</feature>
<feature type="region of interest" description="Disordered" evidence="6">
    <location>
        <begin position="190"/>
        <end position="221"/>
    </location>
</feature>
<dbReference type="PANTHER" id="PTHR10057">
    <property type="entry name" value="PERIPHERAL-TYPE BENZODIAZEPINE RECEPTOR"/>
    <property type="match status" value="1"/>
</dbReference>
<keyword evidence="5 7" id="KW-0472">Membrane</keyword>
<dbReference type="Gene3D" id="1.20.1260.100">
    <property type="entry name" value="TspO/MBR protein"/>
    <property type="match status" value="1"/>
</dbReference>
<evidence type="ECO:0000256" key="3">
    <source>
        <dbReference type="ARBA" id="ARBA00022692"/>
    </source>
</evidence>
<evidence type="ECO:0000256" key="1">
    <source>
        <dbReference type="ARBA" id="ARBA00004141"/>
    </source>
</evidence>
<evidence type="ECO:0000256" key="7">
    <source>
        <dbReference type="SAM" id="Phobius"/>
    </source>
</evidence>
<dbReference type="OrthoDB" id="8841220at2759"/>
<dbReference type="eggNOG" id="KOG3797">
    <property type="taxonomic scope" value="Eukaryota"/>
</dbReference>
<dbReference type="EMBL" id="BABT02000054">
    <property type="protein sequence ID" value="GAA95059.1"/>
    <property type="molecule type" value="Genomic_DNA"/>
</dbReference>
<keyword evidence="9" id="KW-1185">Reference proteome</keyword>
<comment type="caution">
    <text evidence="8">The sequence shown here is derived from an EMBL/GenBank/DDBJ whole genome shotgun (WGS) entry which is preliminary data.</text>
</comment>
<evidence type="ECO:0000256" key="2">
    <source>
        <dbReference type="ARBA" id="ARBA00007524"/>
    </source>
</evidence>
<dbReference type="CDD" id="cd15904">
    <property type="entry name" value="TSPO_MBR"/>
    <property type="match status" value="1"/>
</dbReference>
<dbReference type="FunCoup" id="G7DWW2">
    <property type="interactions" value="16"/>
</dbReference>
<sequence>MVTLPSFLVDVPRTPAIAVGVPVALGFIPGLVTRNSIDSWYDTLKKPVGEPPRAAFPIVWTALYAGMGYASHLLVKALDTSPRLAVRENAKTALTLHYAQLALNLVWSPLFFSAHQVELALVDILTLTGTVIGLTTVAAKVDERTLYAYVPYSLWLGYASYLNAGIWYKNGGKENVQRLLNSAEDKARQAEKKAKEFGREAESKGKEVKRDAEAKKDEKTQ</sequence>
<keyword evidence="4 7" id="KW-1133">Transmembrane helix</keyword>
<dbReference type="HOGENOM" id="CLU_091805_0_1_1"/>
<dbReference type="InParanoid" id="G7DWW2"/>
<accession>G7DWW2</accession>
<evidence type="ECO:0000313" key="9">
    <source>
        <dbReference type="Proteomes" id="UP000009131"/>
    </source>
</evidence>
<feature type="transmembrane region" description="Helical" evidence="7">
    <location>
        <begin position="15"/>
        <end position="33"/>
    </location>
</feature>
<dbReference type="FunFam" id="1.20.1260.100:FF:000001">
    <property type="entry name" value="translocator protein 2"/>
    <property type="match status" value="1"/>
</dbReference>
<dbReference type="InterPro" id="IPR004307">
    <property type="entry name" value="TspO_MBR"/>
</dbReference>
<evidence type="ECO:0000313" key="8">
    <source>
        <dbReference type="EMBL" id="GAA95059.1"/>
    </source>
</evidence>
<organism evidence="8 9">
    <name type="scientific">Mixia osmundae (strain CBS 9802 / IAM 14324 / JCM 22182 / KY 12970)</name>
    <dbReference type="NCBI Taxonomy" id="764103"/>
    <lineage>
        <taxon>Eukaryota</taxon>
        <taxon>Fungi</taxon>
        <taxon>Dikarya</taxon>
        <taxon>Basidiomycota</taxon>
        <taxon>Pucciniomycotina</taxon>
        <taxon>Mixiomycetes</taxon>
        <taxon>Mixiales</taxon>
        <taxon>Mixiaceae</taxon>
        <taxon>Mixia</taxon>
    </lineage>
</organism>
<dbReference type="InterPro" id="IPR038330">
    <property type="entry name" value="TspO/MBR-related_sf"/>
</dbReference>
<evidence type="ECO:0000256" key="5">
    <source>
        <dbReference type="ARBA" id="ARBA00023136"/>
    </source>
</evidence>
<feature type="transmembrane region" description="Helical" evidence="7">
    <location>
        <begin position="119"/>
        <end position="140"/>
    </location>
</feature>
<reference evidence="8 9" key="2">
    <citation type="journal article" date="2012" name="Open Biol.">
        <title>Characteristics of nucleosomes and linker DNA regions on the genome of the basidiomycete Mixia osmundae revealed by mono- and dinucleosome mapping.</title>
        <authorList>
            <person name="Nishida H."/>
            <person name="Kondo S."/>
            <person name="Matsumoto T."/>
            <person name="Suzuki Y."/>
            <person name="Yoshikawa H."/>
            <person name="Taylor T.D."/>
            <person name="Sugiyama J."/>
        </authorList>
    </citation>
    <scope>NUCLEOTIDE SEQUENCE [LARGE SCALE GENOMIC DNA]</scope>
    <source>
        <strain evidence="9">CBS 9802 / IAM 14324 / JCM 22182 / KY 12970</strain>
    </source>
</reference>
<evidence type="ECO:0008006" key="10">
    <source>
        <dbReference type="Google" id="ProtNLM"/>
    </source>
</evidence>
<dbReference type="Pfam" id="PF03073">
    <property type="entry name" value="TspO_MBR"/>
    <property type="match status" value="1"/>
</dbReference>
<keyword evidence="3 7" id="KW-0812">Transmembrane</keyword>
<evidence type="ECO:0000256" key="6">
    <source>
        <dbReference type="SAM" id="MobiDB-lite"/>
    </source>
</evidence>
<dbReference type="STRING" id="764103.G7DWW2"/>
<dbReference type="GO" id="GO:0005741">
    <property type="term" value="C:mitochondrial outer membrane"/>
    <property type="evidence" value="ECO:0007669"/>
    <property type="project" value="TreeGrafter"/>
</dbReference>
<dbReference type="RefSeq" id="XP_014564729.1">
    <property type="nucleotide sequence ID" value="XM_014709243.1"/>
</dbReference>
<comment type="subcellular location">
    <subcellularLocation>
        <location evidence="1">Membrane</location>
        <topology evidence="1">Multi-pass membrane protein</topology>
    </subcellularLocation>
</comment>
<gene>
    <name evidence="8" type="primary">Mo01714</name>
    <name evidence="8" type="ORF">E5Q_01714</name>
</gene>
<proteinExistence type="inferred from homology"/>